<dbReference type="EMBL" id="JBHLZP010001150">
    <property type="protein sequence ID" value="MFB9840539.1"/>
    <property type="molecule type" value="Genomic_DNA"/>
</dbReference>
<feature type="non-terminal residue" evidence="2">
    <location>
        <position position="1"/>
    </location>
</feature>
<dbReference type="PANTHER" id="PTHR45527:SF1">
    <property type="entry name" value="FATTY ACID SYNTHASE"/>
    <property type="match status" value="1"/>
</dbReference>
<name>A0ABV5YZL9_9ACTN</name>
<dbReference type="Gene3D" id="3.40.50.12780">
    <property type="entry name" value="N-terminal domain of ligase-like"/>
    <property type="match status" value="1"/>
</dbReference>
<dbReference type="PANTHER" id="PTHR45527">
    <property type="entry name" value="NONRIBOSOMAL PEPTIDE SYNTHETASE"/>
    <property type="match status" value="1"/>
</dbReference>
<reference evidence="2 3" key="1">
    <citation type="submission" date="2024-09" db="EMBL/GenBank/DDBJ databases">
        <authorList>
            <person name="Sun Q."/>
            <person name="Mori K."/>
        </authorList>
    </citation>
    <scope>NUCLEOTIDE SEQUENCE [LARGE SCALE GENOMIC DNA]</scope>
    <source>
        <strain evidence="2 3">TBRC 0563</strain>
    </source>
</reference>
<feature type="domain" description="AMP-dependent synthetase/ligase" evidence="1">
    <location>
        <begin position="2"/>
        <end position="282"/>
    </location>
</feature>
<dbReference type="InterPro" id="IPR020845">
    <property type="entry name" value="AMP-binding_CS"/>
</dbReference>
<dbReference type="PROSITE" id="PS00455">
    <property type="entry name" value="AMP_BINDING"/>
    <property type="match status" value="1"/>
</dbReference>
<comment type="caution">
    <text evidence="2">The sequence shown here is derived from an EMBL/GenBank/DDBJ whole genome shotgun (WGS) entry which is preliminary data.</text>
</comment>
<feature type="non-terminal residue" evidence="2">
    <location>
        <position position="317"/>
    </location>
</feature>
<sequence>PERIVALALPRSPDLVVAILATHRAGAAYLPLDLDHPPRRIAAMVEDAAPVVVVTPEWLAGAEGRAEPVAAGPRNPAYVIYTSGSTGRPKGVVVPHEGAVNRLLWMQDRYGLKPGDRVLQKTPAGFDVSVWEFFWPLITGATLVLARPDGHRDPAYLARLINEQRVTTAHFVPSMLAAFLDEPSAAGCTGLRRVLCSGEALPAPVAERFRATLGAELHNLYGPTEASVDVTSWQVTEPGPVPIGTPVWNTRLLVLDARLRAVPPGVAGELYLAGVQLARGYLGRPGLTAERFVPDPYGGPGERMYRTGDLVRWTGDG</sequence>
<dbReference type="InterPro" id="IPR042099">
    <property type="entry name" value="ANL_N_sf"/>
</dbReference>
<dbReference type="Proteomes" id="UP001589627">
    <property type="component" value="Unassembled WGS sequence"/>
</dbReference>
<dbReference type="InterPro" id="IPR020459">
    <property type="entry name" value="AMP-binding"/>
</dbReference>
<dbReference type="PRINTS" id="PR00154">
    <property type="entry name" value="AMPBINDING"/>
</dbReference>
<evidence type="ECO:0000313" key="2">
    <source>
        <dbReference type="EMBL" id="MFB9840539.1"/>
    </source>
</evidence>
<accession>A0ABV5YZL9</accession>
<evidence type="ECO:0000313" key="3">
    <source>
        <dbReference type="Proteomes" id="UP001589627"/>
    </source>
</evidence>
<evidence type="ECO:0000259" key="1">
    <source>
        <dbReference type="Pfam" id="PF00501"/>
    </source>
</evidence>
<keyword evidence="3" id="KW-1185">Reference proteome</keyword>
<dbReference type="Pfam" id="PF00501">
    <property type="entry name" value="AMP-binding"/>
    <property type="match status" value="1"/>
</dbReference>
<protein>
    <submittedName>
        <fullName evidence="2">AMP-binding protein</fullName>
    </submittedName>
</protein>
<organism evidence="2 3">
    <name type="scientific">Actinoallomurus acaciae</name>
    <dbReference type="NCBI Taxonomy" id="502577"/>
    <lineage>
        <taxon>Bacteria</taxon>
        <taxon>Bacillati</taxon>
        <taxon>Actinomycetota</taxon>
        <taxon>Actinomycetes</taxon>
        <taxon>Streptosporangiales</taxon>
        <taxon>Thermomonosporaceae</taxon>
        <taxon>Actinoallomurus</taxon>
    </lineage>
</organism>
<dbReference type="InterPro" id="IPR000873">
    <property type="entry name" value="AMP-dep_synth/lig_dom"/>
</dbReference>
<gene>
    <name evidence="2" type="ORF">ACFFNX_51200</name>
</gene>
<dbReference type="RefSeq" id="WP_378213779.1">
    <property type="nucleotide sequence ID" value="NZ_JBHLZP010001150.1"/>
</dbReference>
<proteinExistence type="predicted"/>
<dbReference type="SUPFAM" id="SSF56801">
    <property type="entry name" value="Acetyl-CoA synthetase-like"/>
    <property type="match status" value="1"/>
</dbReference>